<dbReference type="EMBL" id="JAFCIX010000016">
    <property type="protein sequence ID" value="KAH6601196.1"/>
    <property type="molecule type" value="Genomic_DNA"/>
</dbReference>
<evidence type="ECO:0000256" key="9">
    <source>
        <dbReference type="SAM" id="MobiDB-lite"/>
    </source>
</evidence>
<feature type="compositionally biased region" description="Polar residues" evidence="9">
    <location>
        <begin position="330"/>
        <end position="340"/>
    </location>
</feature>
<evidence type="ECO:0000256" key="5">
    <source>
        <dbReference type="ARBA" id="ARBA00022491"/>
    </source>
</evidence>
<reference evidence="10 11" key="1">
    <citation type="submission" date="2021-02" db="EMBL/GenBank/DDBJ databases">
        <title>Variation within the Batrachochytrium salamandrivorans European outbreak.</title>
        <authorList>
            <person name="Kelly M."/>
            <person name="Pasmans F."/>
            <person name="Shea T.P."/>
            <person name="Munoz J.F."/>
            <person name="Carranza S."/>
            <person name="Cuomo C.A."/>
            <person name="Martel A."/>
        </authorList>
    </citation>
    <scope>NUCLEOTIDE SEQUENCE [LARGE SCALE GENOMIC DNA]</scope>
    <source>
        <strain evidence="10 11">AMFP18/2</strain>
    </source>
</reference>
<keyword evidence="8" id="KW-0539">Nucleus</keyword>
<feature type="compositionally biased region" description="Polar residues" evidence="9">
    <location>
        <begin position="231"/>
        <end position="266"/>
    </location>
</feature>
<feature type="region of interest" description="Disordered" evidence="9">
    <location>
        <begin position="224"/>
        <end position="305"/>
    </location>
</feature>
<dbReference type="Pfam" id="PF08528">
    <property type="entry name" value="Whi5"/>
    <property type="match status" value="1"/>
</dbReference>
<evidence type="ECO:0000256" key="2">
    <source>
        <dbReference type="ARBA" id="ARBA00004496"/>
    </source>
</evidence>
<feature type="compositionally biased region" description="Polar residues" evidence="9">
    <location>
        <begin position="287"/>
        <end position="296"/>
    </location>
</feature>
<keyword evidence="11" id="KW-1185">Reference proteome</keyword>
<evidence type="ECO:0000256" key="4">
    <source>
        <dbReference type="ARBA" id="ARBA00022490"/>
    </source>
</evidence>
<evidence type="ECO:0000256" key="7">
    <source>
        <dbReference type="ARBA" id="ARBA00023163"/>
    </source>
</evidence>
<proteinExistence type="inferred from homology"/>
<protein>
    <submittedName>
        <fullName evidence="10">Uncharacterized protein</fullName>
    </submittedName>
</protein>
<dbReference type="Proteomes" id="UP001648503">
    <property type="component" value="Unassembled WGS sequence"/>
</dbReference>
<comment type="subcellular location">
    <subcellularLocation>
        <location evidence="2">Cytoplasm</location>
    </subcellularLocation>
    <subcellularLocation>
        <location evidence="1">Nucleus</location>
    </subcellularLocation>
</comment>
<evidence type="ECO:0000256" key="6">
    <source>
        <dbReference type="ARBA" id="ARBA00023015"/>
    </source>
</evidence>
<keyword evidence="6" id="KW-0805">Transcription regulation</keyword>
<keyword evidence="5" id="KW-0678">Repressor</keyword>
<feature type="region of interest" description="Disordered" evidence="9">
    <location>
        <begin position="492"/>
        <end position="520"/>
    </location>
</feature>
<organism evidence="10 11">
    <name type="scientific">Batrachochytrium salamandrivorans</name>
    <dbReference type="NCBI Taxonomy" id="1357716"/>
    <lineage>
        <taxon>Eukaryota</taxon>
        <taxon>Fungi</taxon>
        <taxon>Fungi incertae sedis</taxon>
        <taxon>Chytridiomycota</taxon>
        <taxon>Chytridiomycota incertae sedis</taxon>
        <taxon>Chytridiomycetes</taxon>
        <taxon>Rhizophydiales</taxon>
        <taxon>Rhizophydiales incertae sedis</taxon>
        <taxon>Batrachochytrium</taxon>
    </lineage>
</organism>
<feature type="region of interest" description="Disordered" evidence="9">
    <location>
        <begin position="1"/>
        <end position="46"/>
    </location>
</feature>
<feature type="region of interest" description="Disordered" evidence="9">
    <location>
        <begin position="364"/>
        <end position="385"/>
    </location>
</feature>
<keyword evidence="7" id="KW-0804">Transcription</keyword>
<sequence length="574" mass="63062">MFDSFVSQKHSHHHPYNTPRYSGSSSSIHPRQGEARPGHPTVSISPNQGMAMASILKVRLRLALFKVRQGWSHQPLSAVIKALQAVKTTVVCHRLCCAPREGMRSCQANLSGLTVSSKPPCASHGDYSILPSHTAQAHYGMPVHISAEVPRNTTGLTGVYEQSRDRSSLHSLSHRWGRPEDDVYEHSNTHNHATGVSSDSLRLWSASSLHPSESISQSVHMGRLGPVTQPLLPNTNQNAGSTPSYQQRHLYSASVTDITTKRQPNYSERENELHQERHQRYSREQRQGQYPEQHQTSPSSSHSLPMASLGRVLVQPKWRMAPHMHKSKKCLNNSSRCNRSVDTEPFSKPTDMWTDASQTTLFHSSLHPPTSHGSQKGKVHVSSSPSEQLNYCQSEAKVASALGASALHRGKIRAEIISPYTTDEVHHVATRKAAECRYPTQEQSLALPGCHQMEEGTLSRRMSFNGSNCSQPSAANEYQVEQSMSPYARISVSSGDTSISSSTQLTQSSGSVHFPSPSALSSHSHLPNMYMLCSGASTPILASDTPDLSAKSSQHDIQSAQLLLELCQSAENED</sequence>
<name>A0ABQ8FN94_9FUNG</name>
<dbReference type="InterPro" id="IPR013734">
    <property type="entry name" value="TF_Nrm1/Whi5"/>
</dbReference>
<evidence type="ECO:0000256" key="1">
    <source>
        <dbReference type="ARBA" id="ARBA00004123"/>
    </source>
</evidence>
<feature type="compositionally biased region" description="Polar residues" evidence="9">
    <location>
        <begin position="19"/>
        <end position="29"/>
    </location>
</feature>
<comment type="similarity">
    <text evidence="3">Belongs to the WHI5/NRM1 family.</text>
</comment>
<feature type="region of interest" description="Disordered" evidence="9">
    <location>
        <begin position="324"/>
        <end position="351"/>
    </location>
</feature>
<gene>
    <name evidence="10" type="ORF">BASA50_001721</name>
</gene>
<evidence type="ECO:0000313" key="11">
    <source>
        <dbReference type="Proteomes" id="UP001648503"/>
    </source>
</evidence>
<evidence type="ECO:0000313" key="10">
    <source>
        <dbReference type="EMBL" id="KAH6601196.1"/>
    </source>
</evidence>
<accession>A0ABQ8FN94</accession>
<evidence type="ECO:0000256" key="3">
    <source>
        <dbReference type="ARBA" id="ARBA00006922"/>
    </source>
</evidence>
<feature type="compositionally biased region" description="Basic and acidic residues" evidence="9">
    <location>
        <begin position="267"/>
        <end position="286"/>
    </location>
</feature>
<feature type="compositionally biased region" description="Polar residues" evidence="9">
    <location>
        <begin position="364"/>
        <end position="374"/>
    </location>
</feature>
<evidence type="ECO:0000256" key="8">
    <source>
        <dbReference type="ARBA" id="ARBA00023242"/>
    </source>
</evidence>
<comment type="caution">
    <text evidence="10">The sequence shown here is derived from an EMBL/GenBank/DDBJ whole genome shotgun (WGS) entry which is preliminary data.</text>
</comment>
<keyword evidence="4" id="KW-0963">Cytoplasm</keyword>